<sequence>MIFESFSPNNFLAASCYSKTLGGSFARF</sequence>
<gene>
    <name evidence="1" type="ORF">CY0110_19947</name>
</gene>
<accession>A3IJX1</accession>
<protein>
    <submittedName>
        <fullName evidence="1">Uncharacterized protein</fullName>
    </submittedName>
</protein>
<dbReference type="Proteomes" id="UP000003781">
    <property type="component" value="Unassembled WGS sequence"/>
</dbReference>
<comment type="caution">
    <text evidence="1">The sequence shown here is derived from an EMBL/GenBank/DDBJ whole genome shotgun (WGS) entry which is preliminary data.</text>
</comment>
<dbReference type="EMBL" id="AAXW01000002">
    <property type="protein sequence ID" value="EAZ94103.1"/>
    <property type="molecule type" value="Genomic_DNA"/>
</dbReference>
<proteinExistence type="predicted"/>
<organism evidence="1 2">
    <name type="scientific">Crocosphaera chwakensis CCY0110</name>
    <dbReference type="NCBI Taxonomy" id="391612"/>
    <lineage>
        <taxon>Bacteria</taxon>
        <taxon>Bacillati</taxon>
        <taxon>Cyanobacteriota</taxon>
        <taxon>Cyanophyceae</taxon>
        <taxon>Oscillatoriophycideae</taxon>
        <taxon>Chroococcales</taxon>
        <taxon>Aphanothecaceae</taxon>
        <taxon>Crocosphaera</taxon>
        <taxon>Crocosphaera chwakensis</taxon>
    </lineage>
</organism>
<dbReference type="AlphaFoldDB" id="A3IJX1"/>
<name>A3IJX1_9CHRO</name>
<evidence type="ECO:0000313" key="2">
    <source>
        <dbReference type="Proteomes" id="UP000003781"/>
    </source>
</evidence>
<evidence type="ECO:0000313" key="1">
    <source>
        <dbReference type="EMBL" id="EAZ94103.1"/>
    </source>
</evidence>
<reference evidence="1 2" key="1">
    <citation type="submission" date="2007-03" db="EMBL/GenBank/DDBJ databases">
        <authorList>
            <person name="Stal L."/>
            <person name="Ferriera S."/>
            <person name="Johnson J."/>
            <person name="Kravitz S."/>
            <person name="Beeson K."/>
            <person name="Sutton G."/>
            <person name="Rogers Y.-H."/>
            <person name="Friedman R."/>
            <person name="Frazier M."/>
            <person name="Venter J.C."/>
        </authorList>
    </citation>
    <scope>NUCLEOTIDE SEQUENCE [LARGE SCALE GENOMIC DNA]</scope>
    <source>
        <strain evidence="1 2">CCY0110</strain>
    </source>
</reference>
<keyword evidence="2" id="KW-1185">Reference proteome</keyword>